<keyword evidence="2" id="KW-0815">Transposition</keyword>
<comment type="similarity">
    <text evidence="1">In the C-terminal section; belongs to the transposase 35 family.</text>
</comment>
<dbReference type="GO" id="GO:0006310">
    <property type="term" value="P:DNA recombination"/>
    <property type="evidence" value="ECO:0007669"/>
    <property type="project" value="UniProtKB-KW"/>
</dbReference>
<dbReference type="Proteomes" id="UP001144297">
    <property type="component" value="Unassembled WGS sequence"/>
</dbReference>
<name>A0A9W6GEE8_9BACT</name>
<dbReference type="AlphaFoldDB" id="A0A9W6GEE8"/>
<evidence type="ECO:0000259" key="5">
    <source>
        <dbReference type="Pfam" id="PF01385"/>
    </source>
</evidence>
<keyword evidence="4" id="KW-0233">DNA recombination</keyword>
<organism evidence="7 8">
    <name type="scientific">Thermodesulfovibrio yellowstonii</name>
    <dbReference type="NCBI Taxonomy" id="28262"/>
    <lineage>
        <taxon>Bacteria</taxon>
        <taxon>Pseudomonadati</taxon>
        <taxon>Nitrospirota</taxon>
        <taxon>Thermodesulfovibrionia</taxon>
        <taxon>Thermodesulfovibrionales</taxon>
        <taxon>Thermodesulfovibrionaceae</taxon>
        <taxon>Thermodesulfovibrio</taxon>
    </lineage>
</organism>
<gene>
    <name evidence="7" type="ORF">TISLANDTSLP1_00690</name>
</gene>
<accession>A0A9W6GEE8</accession>
<feature type="domain" description="Probable transposase IS891/IS1136/IS1341" evidence="5">
    <location>
        <begin position="212"/>
        <end position="289"/>
    </location>
</feature>
<keyword evidence="8" id="KW-1185">Reference proteome</keyword>
<evidence type="ECO:0000313" key="8">
    <source>
        <dbReference type="Proteomes" id="UP001144297"/>
    </source>
</evidence>
<protein>
    <recommendedName>
        <fullName evidence="9">Transposase</fullName>
    </recommendedName>
</protein>
<comment type="caution">
    <text evidence="7">The sequence shown here is derived from an EMBL/GenBank/DDBJ whole genome shotgun (WGS) entry which is preliminary data.</text>
</comment>
<feature type="domain" description="Cas12f1-like TNB" evidence="6">
    <location>
        <begin position="334"/>
        <end position="381"/>
    </location>
</feature>
<evidence type="ECO:0000256" key="4">
    <source>
        <dbReference type="ARBA" id="ARBA00023172"/>
    </source>
</evidence>
<dbReference type="Pfam" id="PF01385">
    <property type="entry name" value="OrfB_IS605"/>
    <property type="match status" value="1"/>
</dbReference>
<sequence length="436" mass="50570">MITTDKKEKIKDSLIKTREKRKTQKPVTYELKIQAKTNRKKTLLNSVFLESKWLYNYLLFNPEQIKTANKLTEVKIKVKDRFETRTLSHLGSQVKQEIADRLVDNMKSLKNLKLNGNRIGILKPKRFVNSVPLKQYGITYRLDFNRNRVHIQRLDSFRVFGLHQIPDGVEIANANLIRKANGFYLHVTCYINRDEEITAINDKKGRIKLVNNEKFNKPIAIDFGITNKLNLSNGICIDFELKETDRYRRLQRRFSRAKKGSRNRQKINELMRREMLKIVNRRRDCQNKVIGFLKKYKTVVYQDDPVKAWSKLFGSEVHSSGIGAIKSRLSASLKTILIDRVEPTTRECFTCGYQEQMSLSDRLFSCSGCGFLADRDWNASLVMLKKGFDVDPDHILSLGWAEVTPVERIASARILGRNPCIRVSYLVEAGSSRIYP</sequence>
<dbReference type="GO" id="GO:0003677">
    <property type="term" value="F:DNA binding"/>
    <property type="evidence" value="ECO:0007669"/>
    <property type="project" value="UniProtKB-KW"/>
</dbReference>
<evidence type="ECO:0000256" key="3">
    <source>
        <dbReference type="ARBA" id="ARBA00023125"/>
    </source>
</evidence>
<keyword evidence="3" id="KW-0238">DNA-binding</keyword>
<proteinExistence type="inferred from homology"/>
<dbReference type="EMBL" id="BSDX01000001">
    <property type="protein sequence ID" value="GLI52376.1"/>
    <property type="molecule type" value="Genomic_DNA"/>
</dbReference>
<dbReference type="InterPro" id="IPR001959">
    <property type="entry name" value="Transposase"/>
</dbReference>
<dbReference type="GO" id="GO:0032196">
    <property type="term" value="P:transposition"/>
    <property type="evidence" value="ECO:0007669"/>
    <property type="project" value="UniProtKB-KW"/>
</dbReference>
<reference evidence="7" key="1">
    <citation type="submission" date="2022-12" db="EMBL/GenBank/DDBJ databases">
        <title>Reference genome sequencing for broad-spectrum identification of bacterial and archaeal isolates by mass spectrometry.</title>
        <authorList>
            <person name="Sekiguchi Y."/>
            <person name="Tourlousse D.M."/>
        </authorList>
    </citation>
    <scope>NUCLEOTIDE SEQUENCE</scope>
    <source>
        <strain evidence="7">TSL-P1</strain>
    </source>
</reference>
<dbReference type="Pfam" id="PF07282">
    <property type="entry name" value="Cas12f1-like_TNB"/>
    <property type="match status" value="1"/>
</dbReference>
<evidence type="ECO:0000313" key="7">
    <source>
        <dbReference type="EMBL" id="GLI52376.1"/>
    </source>
</evidence>
<evidence type="ECO:0000256" key="2">
    <source>
        <dbReference type="ARBA" id="ARBA00022578"/>
    </source>
</evidence>
<evidence type="ECO:0008006" key="9">
    <source>
        <dbReference type="Google" id="ProtNLM"/>
    </source>
</evidence>
<evidence type="ECO:0000256" key="1">
    <source>
        <dbReference type="ARBA" id="ARBA00008761"/>
    </source>
</evidence>
<dbReference type="InterPro" id="IPR010095">
    <property type="entry name" value="Cas12f1-like_TNB"/>
</dbReference>
<evidence type="ECO:0000259" key="6">
    <source>
        <dbReference type="Pfam" id="PF07282"/>
    </source>
</evidence>